<dbReference type="PROSITE" id="PS00028">
    <property type="entry name" value="ZINC_FINGER_C2H2_1"/>
    <property type="match status" value="3"/>
</dbReference>
<comment type="subcellular location">
    <subcellularLocation>
        <location evidence="1">Nucleus</location>
    </subcellularLocation>
</comment>
<keyword evidence="13" id="KW-1185">Reference proteome</keyword>
<keyword evidence="5" id="KW-0862">Zinc</keyword>
<evidence type="ECO:0000256" key="1">
    <source>
        <dbReference type="ARBA" id="ARBA00004123"/>
    </source>
</evidence>
<feature type="compositionally biased region" description="Basic and acidic residues" evidence="10">
    <location>
        <begin position="366"/>
        <end position="400"/>
    </location>
</feature>
<evidence type="ECO:0000256" key="4">
    <source>
        <dbReference type="ARBA" id="ARBA00022771"/>
    </source>
</evidence>
<feature type="compositionally biased region" description="Polar residues" evidence="10">
    <location>
        <begin position="225"/>
        <end position="240"/>
    </location>
</feature>
<feature type="compositionally biased region" description="Basic and acidic residues" evidence="10">
    <location>
        <begin position="914"/>
        <end position="940"/>
    </location>
</feature>
<protein>
    <recommendedName>
        <fullName evidence="11">C2H2-type domain-containing protein</fullName>
    </recommendedName>
</protein>
<evidence type="ECO:0000256" key="6">
    <source>
        <dbReference type="ARBA" id="ARBA00023125"/>
    </source>
</evidence>
<dbReference type="Proteomes" id="UP000479190">
    <property type="component" value="Unassembled WGS sequence"/>
</dbReference>
<dbReference type="PANTHER" id="PTHR16515:SF49">
    <property type="entry name" value="GASTRULA ZINC FINGER PROTEIN XLCGF49.1-LIKE-RELATED"/>
    <property type="match status" value="1"/>
</dbReference>
<feature type="region of interest" description="Disordered" evidence="10">
    <location>
        <begin position="206"/>
        <end position="274"/>
    </location>
</feature>
<feature type="region of interest" description="Disordered" evidence="10">
    <location>
        <begin position="122"/>
        <end position="162"/>
    </location>
</feature>
<feature type="compositionally biased region" description="Polar residues" evidence="10">
    <location>
        <begin position="1053"/>
        <end position="1064"/>
    </location>
</feature>
<reference evidence="12 13" key="1">
    <citation type="submission" date="2020-02" db="EMBL/GenBank/DDBJ databases">
        <authorList>
            <person name="Ferguson B K."/>
        </authorList>
    </citation>
    <scope>NUCLEOTIDE SEQUENCE [LARGE SCALE GENOMIC DNA]</scope>
</reference>
<feature type="compositionally biased region" description="Basic and acidic residues" evidence="10">
    <location>
        <begin position="855"/>
        <end position="867"/>
    </location>
</feature>
<evidence type="ECO:0000259" key="11">
    <source>
        <dbReference type="PROSITE" id="PS50157"/>
    </source>
</evidence>
<evidence type="ECO:0000313" key="12">
    <source>
        <dbReference type="EMBL" id="CAB0042730.1"/>
    </source>
</evidence>
<dbReference type="PANTHER" id="PTHR16515">
    <property type="entry name" value="PR DOMAIN ZINC FINGER PROTEIN"/>
    <property type="match status" value="1"/>
</dbReference>
<dbReference type="PROSITE" id="PS50157">
    <property type="entry name" value="ZINC_FINGER_C2H2_2"/>
    <property type="match status" value="3"/>
</dbReference>
<organism evidence="12 13">
    <name type="scientific">Trichogramma brassicae</name>
    <dbReference type="NCBI Taxonomy" id="86971"/>
    <lineage>
        <taxon>Eukaryota</taxon>
        <taxon>Metazoa</taxon>
        <taxon>Ecdysozoa</taxon>
        <taxon>Arthropoda</taxon>
        <taxon>Hexapoda</taxon>
        <taxon>Insecta</taxon>
        <taxon>Pterygota</taxon>
        <taxon>Neoptera</taxon>
        <taxon>Endopterygota</taxon>
        <taxon>Hymenoptera</taxon>
        <taxon>Apocrita</taxon>
        <taxon>Proctotrupomorpha</taxon>
        <taxon>Chalcidoidea</taxon>
        <taxon>Trichogrammatidae</taxon>
        <taxon>Trichogramma</taxon>
    </lineage>
</organism>
<feature type="compositionally biased region" description="Basic residues" evidence="10">
    <location>
        <begin position="1041"/>
        <end position="1050"/>
    </location>
</feature>
<dbReference type="SMART" id="SM00355">
    <property type="entry name" value="ZnF_C2H2"/>
    <property type="match status" value="5"/>
</dbReference>
<sequence length="1583" mass="176029">MRMEKIPGREKIRIADAQRMYRTRSAYRTRWYARRYTFCSSLHVLLPLRARASSSAPRRPRGKEHERSSLKRGGRTIYQRIRNYDELWIHAYITRVRACGNFHTQHRLRPIQPALLYRASMDHARSNPPKSSCDREESNPELEKAGQTHPKTETQTKDVACGSDVSSNPLSELMKYLLEPQQSFVTEPIQYRTGSNDPIVFYNYKKSEPDRTHRQTIHPDRAPNESENNSEMFDTASPSSRRQELKRRASSPKVKTFGSSTEPSDEPVSKKPMMFTEDDTSRYFFNDFDCDDVVPNDRVNSRQQMDDDHEKDRATSKSEKESKQRSELKRRASSSTIMAASSNTETLADDEPVSKKRALRLGSTKMNEDDGPRFKFFDDRKPNDRKQMDNDLREEDERIIKFTSFRSPAKSPEATDASSSDDTPDEDYSEAPPRMLNTSGEMPNQDDFQSSVSVADQLMSEITLREADMPTPRRLKIRQSLREIPEVSEDDDTNDGFDFASRAAGEPEPQRFALRQTSTRKPKRTSRPCFRATCRDRAARSSDEVSEDERTNDRASLQKQTEDDAPREADEPMSEPIAPAGASTVAPEVNPNVSVSSIHLLTPQKLEQMRSLMAELVSPQTGGTTSLTINTCFINSSPADVTLSDSVSFRSLQNREDSLPDLVDGSASKNTTAGRTAKVVASFSGGISEPKRTSEDELREAYEPVPKKLFLACASKEIVELNESSSSVEVSENDVTMDDLASSDEEMLPEDREESAPTKTTEDSEVDDTQVPVDLKMELSLQDGHHEVAESMAEKSTPEVNVLGSSVEVHEGDETIGRASLKTQTITRHINWINSCRAPSPSVTVNKQLLLKEASRKAAEPMPEKLETPPASQEIPEVNASRSSDKESEDVLGEAAAAAAATKPLPEGTSEIDDASRSSDKVPEDDETKNRANSDERTVETEFGEADEPTATKISPPRTSITKVEASHSSVERSDDAQTRDSLPPRREESIPVSEKLASTHSTETTSSAPTSCSSGNTFGNIDRPLNDGASSDKRTTEHRSIRRATKRKSDRSSAGPSSSVEQVSVGQAYVGQASVGQASVGQASVGQASVGQAYVGQVSVGQVSVGQVSSSHQSFIAPPLYNNRIISYPNYILIPQVTSSMNPQYSTAFGLVSVPTPTPPPTAPLYNYSFGNYQNPGATINATTGINYPPFRRQNYYQPTNNLIPPASQVSILYVSPSTAPVYNYPSGTYQNSEATMNGSMQNYYQPTNNLIPPAPPQVSSQYVSPPTAPFHNYPSGTYQNLDATMNGSSFHQPINNLMRPTPQVPINNLMRPTSQVPINNLIPPTSQVPINNLIPPTPQVPINNLIPPTSQVPINNLIPPTSQVPMNNLREETQAQKAQVLPSASSASSTSKLQCKRCARVFASLNELNFHMAQEHVVMRCEVCRLKPRFPTLQLLLKHMQIHKKDARENYGFMCVQCDRSCANTPALIGHMEIHAHEQLDAQRECWQANNENLLDNLENQQQQQPPAAATANTSVNTTTRFKCTEFICGETFGHQTQLYLHKMYKHGHYTCYICQIPCSDKQDFDAHMEKYHPDGWKNSK</sequence>
<feature type="compositionally biased region" description="Polar residues" evidence="10">
    <location>
        <begin position="333"/>
        <end position="346"/>
    </location>
</feature>
<feature type="region of interest" description="Disordered" evidence="10">
    <location>
        <begin position="740"/>
        <end position="767"/>
    </location>
</feature>
<feature type="compositionally biased region" description="Low complexity" evidence="10">
    <location>
        <begin position="411"/>
        <end position="421"/>
    </location>
</feature>
<name>A0A6H5IZI4_9HYME</name>
<feature type="domain" description="C2H2-type" evidence="11">
    <location>
        <begin position="1455"/>
        <end position="1482"/>
    </location>
</feature>
<dbReference type="GO" id="GO:0005634">
    <property type="term" value="C:nucleus"/>
    <property type="evidence" value="ECO:0007669"/>
    <property type="project" value="UniProtKB-SubCell"/>
</dbReference>
<feature type="compositionally biased region" description="Basic and acidic residues" evidence="10">
    <location>
        <begin position="304"/>
        <end position="330"/>
    </location>
</feature>
<feature type="compositionally biased region" description="Basic and acidic residues" evidence="10">
    <location>
        <begin position="533"/>
        <end position="553"/>
    </location>
</feature>
<gene>
    <name evidence="12" type="ORF">TBRA_LOCUS14334</name>
</gene>
<evidence type="ECO:0000256" key="7">
    <source>
        <dbReference type="ARBA" id="ARBA00023242"/>
    </source>
</evidence>
<accession>A0A6H5IZI4</accession>
<evidence type="ECO:0000256" key="10">
    <source>
        <dbReference type="SAM" id="MobiDB-lite"/>
    </source>
</evidence>
<keyword evidence="9" id="KW-0175">Coiled coil</keyword>
<feature type="region of interest" description="Disordered" evidence="10">
    <location>
        <begin position="855"/>
        <end position="1064"/>
    </location>
</feature>
<feature type="compositionally biased region" description="Basic and acidic residues" evidence="10">
    <location>
        <begin position="970"/>
        <end position="990"/>
    </location>
</feature>
<evidence type="ECO:0000256" key="3">
    <source>
        <dbReference type="ARBA" id="ARBA00022737"/>
    </source>
</evidence>
<feature type="coiled-coil region" evidence="9">
    <location>
        <begin position="1479"/>
        <end position="1506"/>
    </location>
</feature>
<dbReference type="Gene3D" id="3.30.160.60">
    <property type="entry name" value="Classic Zinc Finger"/>
    <property type="match status" value="2"/>
</dbReference>
<feature type="region of interest" description="Disordered" evidence="10">
    <location>
        <begin position="52"/>
        <end position="72"/>
    </location>
</feature>
<feature type="compositionally biased region" description="Low complexity" evidence="10">
    <location>
        <begin position="999"/>
        <end position="1018"/>
    </location>
</feature>
<feature type="domain" description="C2H2-type" evidence="11">
    <location>
        <begin position="1524"/>
        <end position="1549"/>
    </location>
</feature>
<feature type="compositionally biased region" description="Basic and acidic residues" evidence="10">
    <location>
        <begin position="1031"/>
        <end position="1040"/>
    </location>
</feature>
<keyword evidence="3" id="KW-0677">Repeat</keyword>
<dbReference type="GO" id="GO:0010468">
    <property type="term" value="P:regulation of gene expression"/>
    <property type="evidence" value="ECO:0007669"/>
    <property type="project" value="TreeGrafter"/>
</dbReference>
<evidence type="ECO:0000256" key="9">
    <source>
        <dbReference type="SAM" id="Coils"/>
    </source>
</evidence>
<feature type="compositionally biased region" description="Basic and acidic residues" evidence="10">
    <location>
        <begin position="206"/>
        <end position="224"/>
    </location>
</feature>
<feature type="region of interest" description="Disordered" evidence="10">
    <location>
        <begin position="295"/>
        <end position="588"/>
    </location>
</feature>
<feature type="domain" description="C2H2-type" evidence="11">
    <location>
        <begin position="1395"/>
        <end position="1423"/>
    </location>
</feature>
<feature type="compositionally biased region" description="Acidic residues" evidence="10">
    <location>
        <begin position="486"/>
        <end position="495"/>
    </location>
</feature>
<dbReference type="InterPro" id="IPR013087">
    <property type="entry name" value="Znf_C2H2_type"/>
</dbReference>
<evidence type="ECO:0000313" key="13">
    <source>
        <dbReference type="Proteomes" id="UP000479190"/>
    </source>
</evidence>
<dbReference type="OrthoDB" id="8184392at2759"/>
<keyword evidence="6" id="KW-0238">DNA-binding</keyword>
<keyword evidence="4 8" id="KW-0863">Zinc-finger</keyword>
<evidence type="ECO:0000256" key="8">
    <source>
        <dbReference type="PROSITE-ProRule" id="PRU00042"/>
    </source>
</evidence>
<dbReference type="GO" id="GO:0003677">
    <property type="term" value="F:DNA binding"/>
    <property type="evidence" value="ECO:0007669"/>
    <property type="project" value="UniProtKB-KW"/>
</dbReference>
<feature type="compositionally biased region" description="Acidic residues" evidence="10">
    <location>
        <begin position="740"/>
        <end position="753"/>
    </location>
</feature>
<dbReference type="GO" id="GO:0008270">
    <property type="term" value="F:zinc ion binding"/>
    <property type="evidence" value="ECO:0007669"/>
    <property type="project" value="UniProtKB-KW"/>
</dbReference>
<feature type="compositionally biased region" description="Polar residues" evidence="10">
    <location>
        <begin position="436"/>
        <end position="454"/>
    </location>
</feature>
<feature type="compositionally biased region" description="Basic and acidic residues" evidence="10">
    <location>
        <begin position="132"/>
        <end position="156"/>
    </location>
</feature>
<proteinExistence type="predicted"/>
<evidence type="ECO:0000256" key="5">
    <source>
        <dbReference type="ARBA" id="ARBA00022833"/>
    </source>
</evidence>
<keyword evidence="7" id="KW-0539">Nucleus</keyword>
<keyword evidence="2" id="KW-0479">Metal-binding</keyword>
<feature type="compositionally biased region" description="Basic and acidic residues" evidence="10">
    <location>
        <begin position="560"/>
        <end position="570"/>
    </location>
</feature>
<dbReference type="EMBL" id="CADCXV010001216">
    <property type="protein sequence ID" value="CAB0042730.1"/>
    <property type="molecule type" value="Genomic_DNA"/>
</dbReference>
<evidence type="ECO:0000256" key="2">
    <source>
        <dbReference type="ARBA" id="ARBA00022723"/>
    </source>
</evidence>
<dbReference type="InterPro" id="IPR050331">
    <property type="entry name" value="Zinc_finger"/>
</dbReference>